<keyword evidence="2" id="KW-0645">Protease</keyword>
<keyword evidence="4" id="KW-0720">Serine protease</keyword>
<dbReference type="FunFam" id="3.40.50.1820:FF:000005">
    <property type="entry name" value="Prolyl endopeptidase"/>
    <property type="match status" value="1"/>
</dbReference>
<dbReference type="InterPro" id="IPR002470">
    <property type="entry name" value="Peptidase_S9A"/>
</dbReference>
<evidence type="ECO:0000256" key="4">
    <source>
        <dbReference type="ARBA" id="ARBA00022825"/>
    </source>
</evidence>
<dbReference type="GO" id="GO:0004252">
    <property type="term" value="F:serine-type endopeptidase activity"/>
    <property type="evidence" value="ECO:0007669"/>
    <property type="project" value="InterPro"/>
</dbReference>
<dbReference type="Gene3D" id="3.40.50.1820">
    <property type="entry name" value="alpha/beta hydrolase"/>
    <property type="match status" value="1"/>
</dbReference>
<proteinExistence type="inferred from homology"/>
<sequence>MNRIYIPLLTTFILTSMTQAQTPVLTAPKAVVKPKELVTNNHKRIDNYYYLNERENPEVIKYLKDENAYLDQVLAPVKDLQTKLFDEMKGRIKQQDESVPYKEGNYYYYSRFITGGEYPIYCRKKGSLQGAEEIMFDGNVMAKGHNYYQLGGYEVSDNDELAVFAEDTVSRRLYTLRIKNLKTGKIYPEAIKDTEAGSFAWATDNKTLFYIKKDPQTLLGYQVYRHVLGTNSKSDVLVYEEKDNQFYMGLSRSKSKKYIEIGVDHNGVATEYRLLEASQPTGEFKVFLPREKGHEYDIVHYKDKFYVRTNWKAENFRLMEVPEGKTTDRAAWKEVIAHRPDVYLANMDVFVNHLVLGERKAGLTNIRVINQKTKADEYLDFGEPAYVAGIAYNPDFNTNILRYSYASLTTPNSTFDYNMDTKEKTLKKQQEVLGGFDKNNYESERVYATARDGVKVPVSLVYRKGTKKDGSAPLLQYAYGSYGASMDPGFSSTRLSLLDRGFIYAIAHIRGGQEMGRRWYEDGKMLKKKNTFNDFVDVSEYLIKNKYTNSDKLFAMGGSAGGLLMGAVINQAPQLYRGVVAAVPFVDVVTTMLDESIPLTTGEFEEWGNPKNKTYYDYMLSYSPYDNVEKKAYPNLLVTTGLHDSQVQYWEPAKWVAKLRAMKTDTNQLLLHTNMEAGHGGASGRFQALKEIALEYAFILNLIGTRQ</sequence>
<dbReference type="InterPro" id="IPR051543">
    <property type="entry name" value="Serine_Peptidase_S9A"/>
</dbReference>
<dbReference type="Pfam" id="PF02897">
    <property type="entry name" value="Peptidase_S9_N"/>
    <property type="match status" value="1"/>
</dbReference>
<keyword evidence="11" id="KW-1185">Reference proteome</keyword>
<dbReference type="AlphaFoldDB" id="A0A927AXM0"/>
<dbReference type="Gene3D" id="2.130.10.120">
    <property type="entry name" value="Prolyl oligopeptidase, N-terminal domain"/>
    <property type="match status" value="1"/>
</dbReference>
<evidence type="ECO:0000313" key="11">
    <source>
        <dbReference type="Proteomes" id="UP000653797"/>
    </source>
</evidence>
<gene>
    <name evidence="10" type="ORF">IC230_02340</name>
</gene>
<feature type="chain" id="PRO_5037969194" description="Proline-specific endopeptidase" evidence="7">
    <location>
        <begin position="21"/>
        <end position="707"/>
    </location>
</feature>
<feature type="signal peptide" evidence="7">
    <location>
        <begin position="1"/>
        <end position="20"/>
    </location>
</feature>
<evidence type="ECO:0000313" key="10">
    <source>
        <dbReference type="EMBL" id="MBD2751716.1"/>
    </source>
</evidence>
<feature type="domain" description="Peptidase S9A N-terminal" evidence="9">
    <location>
        <begin position="39"/>
        <end position="430"/>
    </location>
</feature>
<dbReference type="InterPro" id="IPR023302">
    <property type="entry name" value="Pept_S9A_N"/>
</dbReference>
<evidence type="ECO:0000256" key="1">
    <source>
        <dbReference type="ARBA" id="ARBA00005228"/>
    </source>
</evidence>
<keyword evidence="3" id="KW-0378">Hydrolase</keyword>
<dbReference type="InterPro" id="IPR029058">
    <property type="entry name" value="AB_hydrolase_fold"/>
</dbReference>
<comment type="similarity">
    <text evidence="1">Belongs to the peptidase S9A family.</text>
</comment>
<dbReference type="PANTHER" id="PTHR11757">
    <property type="entry name" value="PROTEASE FAMILY S9A OLIGOPEPTIDASE"/>
    <property type="match status" value="1"/>
</dbReference>
<dbReference type="GO" id="GO:0006508">
    <property type="term" value="P:proteolysis"/>
    <property type="evidence" value="ECO:0007669"/>
    <property type="project" value="UniProtKB-KW"/>
</dbReference>
<keyword evidence="7" id="KW-0732">Signal</keyword>
<dbReference type="PRINTS" id="PR00862">
    <property type="entry name" value="PROLIGOPTASE"/>
</dbReference>
<feature type="domain" description="Peptidase S9 prolyl oligopeptidase catalytic" evidence="8">
    <location>
        <begin position="490"/>
        <end position="704"/>
    </location>
</feature>
<dbReference type="EMBL" id="JACXAA010000001">
    <property type="protein sequence ID" value="MBD2751716.1"/>
    <property type="molecule type" value="Genomic_DNA"/>
</dbReference>
<protein>
    <recommendedName>
        <fullName evidence="6">Proline-specific endopeptidase</fullName>
    </recommendedName>
</protein>
<evidence type="ECO:0000256" key="2">
    <source>
        <dbReference type="ARBA" id="ARBA00022670"/>
    </source>
</evidence>
<comment type="caution">
    <text evidence="10">The sequence shown here is derived from an EMBL/GenBank/DDBJ whole genome shotgun (WGS) entry which is preliminary data.</text>
</comment>
<evidence type="ECO:0000259" key="9">
    <source>
        <dbReference type="Pfam" id="PF02897"/>
    </source>
</evidence>
<evidence type="ECO:0000256" key="6">
    <source>
        <dbReference type="ARBA" id="ARBA00081187"/>
    </source>
</evidence>
<evidence type="ECO:0000256" key="7">
    <source>
        <dbReference type="SAM" id="SignalP"/>
    </source>
</evidence>
<comment type="function">
    <text evidence="5">Cleaves peptide bonds on the C-terminal side of prolyl residues within peptides that are up to approximately 30 amino acids long. Has an absolute requirement for an X-Pro bond in the trans configuration immediately preceding the Pro-Y scissible bond.</text>
</comment>
<reference evidence="10" key="1">
    <citation type="submission" date="2020-09" db="EMBL/GenBank/DDBJ databases">
        <authorList>
            <person name="Kim M.K."/>
        </authorList>
    </citation>
    <scope>NUCLEOTIDE SEQUENCE</scope>
    <source>
        <strain evidence="10">BT704</strain>
    </source>
</reference>
<dbReference type="Proteomes" id="UP000653797">
    <property type="component" value="Unassembled WGS sequence"/>
</dbReference>
<dbReference type="PANTHER" id="PTHR11757:SF19">
    <property type="entry name" value="PROLYL ENDOPEPTIDASE-LIKE"/>
    <property type="match status" value="1"/>
</dbReference>
<dbReference type="InterPro" id="IPR001375">
    <property type="entry name" value="Peptidase_S9_cat"/>
</dbReference>
<dbReference type="RefSeq" id="WP_191037351.1">
    <property type="nucleotide sequence ID" value="NZ_JACXAA010000001.1"/>
</dbReference>
<organism evidence="10 11">
    <name type="scientific">Spirosoma validum</name>
    <dbReference type="NCBI Taxonomy" id="2771355"/>
    <lineage>
        <taxon>Bacteria</taxon>
        <taxon>Pseudomonadati</taxon>
        <taxon>Bacteroidota</taxon>
        <taxon>Cytophagia</taxon>
        <taxon>Cytophagales</taxon>
        <taxon>Cytophagaceae</taxon>
        <taxon>Spirosoma</taxon>
    </lineage>
</organism>
<dbReference type="Pfam" id="PF00326">
    <property type="entry name" value="Peptidase_S9"/>
    <property type="match status" value="1"/>
</dbReference>
<dbReference type="SUPFAM" id="SSF53474">
    <property type="entry name" value="alpha/beta-Hydrolases"/>
    <property type="match status" value="1"/>
</dbReference>
<name>A0A927AXM0_9BACT</name>
<accession>A0A927AXM0</accession>
<dbReference type="SUPFAM" id="SSF50993">
    <property type="entry name" value="Peptidase/esterase 'gauge' domain"/>
    <property type="match status" value="1"/>
</dbReference>
<evidence type="ECO:0000256" key="3">
    <source>
        <dbReference type="ARBA" id="ARBA00022801"/>
    </source>
</evidence>
<evidence type="ECO:0000256" key="5">
    <source>
        <dbReference type="ARBA" id="ARBA00060121"/>
    </source>
</evidence>
<evidence type="ECO:0000259" key="8">
    <source>
        <dbReference type="Pfam" id="PF00326"/>
    </source>
</evidence>